<dbReference type="EMBL" id="BHYK01000020">
    <property type="protein sequence ID" value="GCD11633.1"/>
    <property type="molecule type" value="Genomic_DNA"/>
</dbReference>
<protein>
    <recommendedName>
        <fullName evidence="2">histidine kinase</fullName>
        <ecNumber evidence="2">2.7.13.3</ecNumber>
    </recommendedName>
</protein>
<dbReference type="CDD" id="cd13704">
    <property type="entry name" value="PBP2_HisK"/>
    <property type="match status" value="1"/>
</dbReference>
<keyword evidence="4" id="KW-1133">Transmembrane helix</keyword>
<evidence type="ECO:0000313" key="6">
    <source>
        <dbReference type="EMBL" id="GCD11633.1"/>
    </source>
</evidence>
<keyword evidence="4" id="KW-0812">Transmembrane</keyword>
<dbReference type="CDD" id="cd00082">
    <property type="entry name" value="HisKA"/>
    <property type="match status" value="1"/>
</dbReference>
<dbReference type="Gene3D" id="3.30.450.20">
    <property type="entry name" value="PAS domain"/>
    <property type="match status" value="1"/>
</dbReference>
<gene>
    <name evidence="6" type="ORF">Ctaglu_32560</name>
</gene>
<dbReference type="InterPro" id="IPR005467">
    <property type="entry name" value="His_kinase_dom"/>
</dbReference>
<accession>A0A401UQ02</accession>
<evidence type="ECO:0000313" key="7">
    <source>
        <dbReference type="Proteomes" id="UP000287872"/>
    </source>
</evidence>
<evidence type="ECO:0000256" key="4">
    <source>
        <dbReference type="SAM" id="Phobius"/>
    </source>
</evidence>
<comment type="catalytic activity">
    <reaction evidence="1">
        <text>ATP + protein L-histidine = ADP + protein N-phospho-L-histidine.</text>
        <dbReference type="EC" id="2.7.13.3"/>
    </reaction>
</comment>
<dbReference type="GO" id="GO:0000155">
    <property type="term" value="F:phosphorelay sensor kinase activity"/>
    <property type="evidence" value="ECO:0007669"/>
    <property type="project" value="InterPro"/>
</dbReference>
<keyword evidence="3" id="KW-0732">Signal</keyword>
<feature type="transmembrane region" description="Helical" evidence="4">
    <location>
        <begin position="5"/>
        <end position="24"/>
    </location>
</feature>
<dbReference type="SMART" id="SM00062">
    <property type="entry name" value="PBPb"/>
    <property type="match status" value="1"/>
</dbReference>
<dbReference type="SUPFAM" id="SSF47384">
    <property type="entry name" value="Homodimeric domain of signal transducing histidine kinase"/>
    <property type="match status" value="1"/>
</dbReference>
<keyword evidence="4" id="KW-0472">Membrane</keyword>
<sequence>MIKKLLIITISILAIISLIVIYQFKSANLLPRENKHIVLKVAGDINFPPYEYADENGIYTGFNVDIMRAIALSTGIDIKFYPMSWKEACEKLKNGEVDVIEGMKIKTDRDKYYEFSKEYLENSQSIFVVEGNNDINQFRDLENKKVVIQQGDVSVGNLNTLNNVNIVYTNDQEQAINKLLSGEADAYIGNTLTGVFFINKLDIKNKIKIVGKVLNPTKYSVAVKYGDVETLRLINSGLKEIKNNGTYDKIYRKWFGQPVNLPNWYIKRIIFFSAIVIIILAIIMFLFYKWNNRLKKEVNKQTREINNANDILVKKNIQIKLERDFREQILNNIFSGIVTINKQGEITFTNKLAEIILKSELIGKQYVNTSISEIINFTEFVKSSGEKEFLIASKKLFINYKVDILSNVDEDMDEMIVIFRDITEEKLMQENIRTKDKMQSLGNLISGIAHEIRNPLTSIRAYVELIPKKFDNPKFREMLSKDIPTEIDRLNSLINDLLEYSKPQKPYKEKTDLCEIVNKVILL</sequence>
<dbReference type="Gene3D" id="1.10.287.130">
    <property type="match status" value="1"/>
</dbReference>
<dbReference type="InterPro" id="IPR001638">
    <property type="entry name" value="Solute-binding_3/MltF_N"/>
</dbReference>
<dbReference type="InterPro" id="IPR003661">
    <property type="entry name" value="HisK_dim/P_dom"/>
</dbReference>
<dbReference type="Pfam" id="PF00512">
    <property type="entry name" value="HisKA"/>
    <property type="match status" value="1"/>
</dbReference>
<feature type="transmembrane region" description="Helical" evidence="4">
    <location>
        <begin position="269"/>
        <end position="288"/>
    </location>
</feature>
<dbReference type="Pfam" id="PF00497">
    <property type="entry name" value="SBP_bac_3"/>
    <property type="match status" value="1"/>
</dbReference>
<dbReference type="PANTHER" id="PTHR35936">
    <property type="entry name" value="MEMBRANE-BOUND LYTIC MUREIN TRANSGLYCOSYLASE F"/>
    <property type="match status" value="1"/>
</dbReference>
<feature type="domain" description="Histidine kinase" evidence="5">
    <location>
        <begin position="447"/>
        <end position="523"/>
    </location>
</feature>
<dbReference type="AlphaFoldDB" id="A0A401UQ02"/>
<evidence type="ECO:0000259" key="5">
    <source>
        <dbReference type="PROSITE" id="PS50109"/>
    </source>
</evidence>
<evidence type="ECO:0000256" key="3">
    <source>
        <dbReference type="ARBA" id="ARBA00022729"/>
    </source>
</evidence>
<dbReference type="SMART" id="SM00388">
    <property type="entry name" value="HisKA"/>
    <property type="match status" value="1"/>
</dbReference>
<comment type="caution">
    <text evidence="6">The sequence shown here is derived from an EMBL/GenBank/DDBJ whole genome shotgun (WGS) entry which is preliminary data.</text>
</comment>
<dbReference type="PROSITE" id="PS50109">
    <property type="entry name" value="HIS_KIN"/>
    <property type="match status" value="1"/>
</dbReference>
<keyword evidence="7" id="KW-1185">Reference proteome</keyword>
<evidence type="ECO:0000256" key="1">
    <source>
        <dbReference type="ARBA" id="ARBA00000085"/>
    </source>
</evidence>
<dbReference type="SUPFAM" id="SSF53850">
    <property type="entry name" value="Periplasmic binding protein-like II"/>
    <property type="match status" value="1"/>
</dbReference>
<dbReference type="Proteomes" id="UP000287872">
    <property type="component" value="Unassembled WGS sequence"/>
</dbReference>
<dbReference type="InterPro" id="IPR036097">
    <property type="entry name" value="HisK_dim/P_sf"/>
</dbReference>
<proteinExistence type="predicted"/>
<dbReference type="PANTHER" id="PTHR35936:SF17">
    <property type="entry name" value="ARGININE-BINDING EXTRACELLULAR PROTEIN ARTP"/>
    <property type="match status" value="1"/>
</dbReference>
<dbReference type="RefSeq" id="WP_125003616.1">
    <property type="nucleotide sequence ID" value="NZ_BHYK01000020.1"/>
</dbReference>
<dbReference type="Gene3D" id="3.40.190.10">
    <property type="entry name" value="Periplasmic binding protein-like II"/>
    <property type="match status" value="2"/>
</dbReference>
<dbReference type="OrthoDB" id="9784397at2"/>
<name>A0A401UQ02_9CLOT</name>
<evidence type="ECO:0000256" key="2">
    <source>
        <dbReference type="ARBA" id="ARBA00012438"/>
    </source>
</evidence>
<dbReference type="EC" id="2.7.13.3" evidence="2"/>
<reference evidence="6 7" key="1">
    <citation type="submission" date="2018-11" db="EMBL/GenBank/DDBJ databases">
        <title>Genome sequencing and assembly of Clostridium tagluense strain A121.</title>
        <authorList>
            <person name="Murakami T."/>
            <person name="Segawa T."/>
            <person name="Shcherbakova V.A."/>
            <person name="Mori H."/>
            <person name="Yoshimura Y."/>
        </authorList>
    </citation>
    <scope>NUCLEOTIDE SEQUENCE [LARGE SCALE GENOMIC DNA]</scope>
    <source>
        <strain evidence="6 7">A121</strain>
    </source>
</reference>
<organism evidence="6 7">
    <name type="scientific">Clostridium tagluense</name>
    <dbReference type="NCBI Taxonomy" id="360422"/>
    <lineage>
        <taxon>Bacteria</taxon>
        <taxon>Bacillati</taxon>
        <taxon>Bacillota</taxon>
        <taxon>Clostridia</taxon>
        <taxon>Eubacteriales</taxon>
        <taxon>Clostridiaceae</taxon>
        <taxon>Clostridium</taxon>
    </lineage>
</organism>